<dbReference type="EMBL" id="JAHFZB010000055">
    <property type="protein sequence ID" value="KAK6466608.1"/>
    <property type="molecule type" value="Genomic_DNA"/>
</dbReference>
<reference evidence="3 4" key="1">
    <citation type="submission" date="2021-05" db="EMBL/GenBank/DDBJ databases">
        <authorList>
            <person name="Zahm M."/>
            <person name="Klopp C."/>
            <person name="Cabau C."/>
            <person name="Kuhl H."/>
            <person name="Suciu R."/>
            <person name="Ciorpac M."/>
            <person name="Holostenco D."/>
            <person name="Gessner J."/>
            <person name="Wuertz S."/>
            <person name="Hohne C."/>
            <person name="Stock M."/>
            <person name="Gislard M."/>
            <person name="Lluch J."/>
            <person name="Milhes M."/>
            <person name="Lampietro C."/>
            <person name="Lopez Roques C."/>
            <person name="Donnadieu C."/>
            <person name="Du K."/>
            <person name="Schartl M."/>
            <person name="Guiguen Y."/>
        </authorList>
    </citation>
    <scope>NUCLEOTIDE SEQUENCE [LARGE SCALE GENOMIC DNA]</scope>
    <source>
        <strain evidence="3">Hh-F2</strain>
        <tissue evidence="3">Blood</tissue>
    </source>
</reference>
<feature type="compositionally biased region" description="Polar residues" evidence="1">
    <location>
        <begin position="61"/>
        <end position="76"/>
    </location>
</feature>
<evidence type="ECO:0000259" key="2">
    <source>
        <dbReference type="Pfam" id="PF14662"/>
    </source>
</evidence>
<dbReference type="PANTHER" id="PTHR47300">
    <property type="entry name" value="PROTEIN KASH5"/>
    <property type="match status" value="1"/>
</dbReference>
<dbReference type="InterPro" id="IPR028168">
    <property type="entry name" value="KASH5_CC"/>
</dbReference>
<evidence type="ECO:0000313" key="3">
    <source>
        <dbReference type="EMBL" id="KAK6466608.1"/>
    </source>
</evidence>
<feature type="region of interest" description="Disordered" evidence="1">
    <location>
        <begin position="268"/>
        <end position="289"/>
    </location>
</feature>
<organism evidence="3 4">
    <name type="scientific">Huso huso</name>
    <name type="common">Beluga</name>
    <name type="synonym">Acipenser huso</name>
    <dbReference type="NCBI Taxonomy" id="61971"/>
    <lineage>
        <taxon>Eukaryota</taxon>
        <taxon>Metazoa</taxon>
        <taxon>Chordata</taxon>
        <taxon>Craniata</taxon>
        <taxon>Vertebrata</taxon>
        <taxon>Euteleostomi</taxon>
        <taxon>Actinopterygii</taxon>
        <taxon>Chondrostei</taxon>
        <taxon>Acipenseriformes</taxon>
        <taxon>Acipenseridae</taxon>
        <taxon>Huso</taxon>
    </lineage>
</organism>
<comment type="caution">
    <text evidence="3">The sequence shown here is derived from an EMBL/GenBank/DDBJ whole genome shotgun (WGS) entry which is preliminary data.</text>
</comment>
<feature type="region of interest" description="Disordered" evidence="1">
    <location>
        <begin position="47"/>
        <end position="82"/>
    </location>
</feature>
<evidence type="ECO:0000313" key="4">
    <source>
        <dbReference type="Proteomes" id="UP001369086"/>
    </source>
</evidence>
<dbReference type="PANTHER" id="PTHR47300:SF1">
    <property type="entry name" value="PROTEIN KASH5"/>
    <property type="match status" value="1"/>
</dbReference>
<dbReference type="Proteomes" id="UP001369086">
    <property type="component" value="Unassembled WGS sequence"/>
</dbReference>
<feature type="domain" description="KASH5-like coiled-coil" evidence="2">
    <location>
        <begin position="191"/>
        <end position="302"/>
    </location>
</feature>
<protein>
    <submittedName>
        <fullName evidence="3">Protein KASH5-like</fullName>
    </submittedName>
</protein>
<evidence type="ECO:0000256" key="1">
    <source>
        <dbReference type="SAM" id="MobiDB-lite"/>
    </source>
</evidence>
<proteinExistence type="predicted"/>
<accession>A0ABR0Y2F5</accession>
<dbReference type="InterPro" id="IPR028170">
    <property type="entry name" value="KASH5"/>
</dbReference>
<keyword evidence="4" id="KW-1185">Reference proteome</keyword>
<dbReference type="Pfam" id="PF14662">
    <property type="entry name" value="KASH_CCD"/>
    <property type="match status" value="1"/>
</dbReference>
<gene>
    <name evidence="3" type="ORF">HHUSO_G36066</name>
</gene>
<name>A0ABR0Y2F5_HUSHU</name>
<sequence length="310" mass="34853">MWKTWTWSVRERRNRSVEDLDWSCAFGEVEESLIKGSAVLLSKPDPEPAEAVSVIKAPQPQLDSSSGDIESGQSYMDESLDSEPEGWVSADQIVEYLQAVTGQPRDEGPLRVLHRVLDPEQSGQAVDQNTFLCVMKGWVAEVREDGSEMRGSDEVEFIETVSLLHPGKKTGGSTAQLEGYGGDTSRVTVEPADLLSSIEGLEFTNRRLIERNETLQRAVEGSEETSSHLNEEISLLQQQLRISQHALQQARSVSEELEELKGAAKALEETNSHMRRHTKQLEREQQAMTVETRCRQEEVKQKTHTFITFK</sequence>